<evidence type="ECO:0000313" key="3">
    <source>
        <dbReference type="Proteomes" id="UP000253551"/>
    </source>
</evidence>
<evidence type="ECO:0008006" key="4">
    <source>
        <dbReference type="Google" id="ProtNLM"/>
    </source>
</evidence>
<accession>A0A367KRW1</accession>
<dbReference type="OrthoDB" id="10267127at2759"/>
<comment type="caution">
    <text evidence="2">The sequence shown here is derived from an EMBL/GenBank/DDBJ whole genome shotgun (WGS) entry which is preliminary data.</text>
</comment>
<evidence type="ECO:0000313" key="2">
    <source>
        <dbReference type="EMBL" id="RCI04943.1"/>
    </source>
</evidence>
<dbReference type="Pfam" id="PF08757">
    <property type="entry name" value="CotH"/>
    <property type="match status" value="1"/>
</dbReference>
<organism evidence="2 3">
    <name type="scientific">Rhizopus stolonifer</name>
    <name type="common">Rhizopus nigricans</name>
    <dbReference type="NCBI Taxonomy" id="4846"/>
    <lineage>
        <taxon>Eukaryota</taxon>
        <taxon>Fungi</taxon>
        <taxon>Fungi incertae sedis</taxon>
        <taxon>Mucoromycota</taxon>
        <taxon>Mucoromycotina</taxon>
        <taxon>Mucoromycetes</taxon>
        <taxon>Mucorales</taxon>
        <taxon>Mucorineae</taxon>
        <taxon>Rhizopodaceae</taxon>
        <taxon>Rhizopus</taxon>
    </lineage>
</organism>
<evidence type="ECO:0000256" key="1">
    <source>
        <dbReference type="SAM" id="SignalP"/>
    </source>
</evidence>
<proteinExistence type="predicted"/>
<gene>
    <name evidence="2" type="ORF">CU098_010896</name>
</gene>
<name>A0A367KRW1_RHIST</name>
<dbReference type="Proteomes" id="UP000253551">
    <property type="component" value="Unassembled WGS sequence"/>
</dbReference>
<keyword evidence="3" id="KW-1185">Reference proteome</keyword>
<dbReference type="STRING" id="4846.A0A367KRW1"/>
<keyword evidence="1" id="KW-0732">Signal</keyword>
<dbReference type="InterPro" id="IPR014867">
    <property type="entry name" value="Spore_coat_CotH_CotH2/3/7"/>
</dbReference>
<protein>
    <recommendedName>
        <fullName evidence="4">Coth-domain-containing protein</fullName>
    </recommendedName>
</protein>
<sequence>MRKSLSKLSIFLLSCSVFGVQCQQNNITYSVITSQKSTTDMAVVVDGTTFPLQKSYGILFQGEAPVATGNYHYAVLNANQELITSEPFVRSPILEDTANEFFNRSSNTYNVTKLPQVLSPLSSIHRIESDLHLDNQIPTMNLWGNATAIDYMNNNQLEDIDIRLNLTYFGLKDIQEFEDVKVNVAGSSSRSFDKLSYNIKIKKKKDLFGFKKLKLRSLVGDTSYVREQICYSVIKSLGMPASEFSYVRLFLNNEPIGLFGIIETFQDPWPADEFSNGDKDYSSGYLYQGHIMAAENPPMQHLSDLSYYENLTDYSLGEYSIKAGPNRTKVEGYSALQNFTKFVHEVSNTTSESDWEEYLDNESFLRAMVAENLLSLSDGYMTTTNNYYLYSNPLKNGQMIYIPSDMDTSLGIAIFELDLMQTGNYTQFPGLTFRPLTKKFFSYEYFSTPYQELLLNVTKELFNPNVLNPYITDLKNMISRDVDWDLTLPRAGKPLYSTLPTTMGSTSSYFPPGLLSNFSTQGAEDVNEYISTKSSAILNFYNQTSI</sequence>
<dbReference type="EMBL" id="PJQM01000530">
    <property type="protein sequence ID" value="RCI04943.1"/>
    <property type="molecule type" value="Genomic_DNA"/>
</dbReference>
<dbReference type="AlphaFoldDB" id="A0A367KRW1"/>
<dbReference type="PANTHER" id="PTHR40050">
    <property type="entry name" value="INNER SPORE COAT PROTEIN H"/>
    <property type="match status" value="1"/>
</dbReference>
<feature type="signal peptide" evidence="1">
    <location>
        <begin position="1"/>
        <end position="22"/>
    </location>
</feature>
<dbReference type="PANTHER" id="PTHR40050:SF1">
    <property type="entry name" value="INNER SPORE COAT PROTEIN H"/>
    <property type="match status" value="1"/>
</dbReference>
<reference evidence="2 3" key="1">
    <citation type="journal article" date="2018" name="G3 (Bethesda)">
        <title>Phylogenetic and Phylogenomic Definition of Rhizopus Species.</title>
        <authorList>
            <person name="Gryganskyi A.P."/>
            <person name="Golan J."/>
            <person name="Dolatabadi S."/>
            <person name="Mondo S."/>
            <person name="Robb S."/>
            <person name="Idnurm A."/>
            <person name="Muszewska A."/>
            <person name="Steczkiewicz K."/>
            <person name="Masonjones S."/>
            <person name="Liao H.L."/>
            <person name="Gajdeczka M.T."/>
            <person name="Anike F."/>
            <person name="Vuek A."/>
            <person name="Anishchenko I.M."/>
            <person name="Voigt K."/>
            <person name="de Hoog G.S."/>
            <person name="Smith M.E."/>
            <person name="Heitman J."/>
            <person name="Vilgalys R."/>
            <person name="Stajich J.E."/>
        </authorList>
    </citation>
    <scope>NUCLEOTIDE SEQUENCE [LARGE SCALE GENOMIC DNA]</scope>
    <source>
        <strain evidence="2 3">LSU 92-RS-03</strain>
    </source>
</reference>
<feature type="chain" id="PRO_5017066993" description="Coth-domain-containing protein" evidence="1">
    <location>
        <begin position="23"/>
        <end position="546"/>
    </location>
</feature>